<feature type="compositionally biased region" description="Polar residues" evidence="5">
    <location>
        <begin position="390"/>
        <end position="411"/>
    </location>
</feature>
<dbReference type="Pfam" id="PF07738">
    <property type="entry name" value="Sad1_UNC"/>
    <property type="match status" value="2"/>
</dbReference>
<keyword evidence="3 6" id="KW-1133">Transmembrane helix</keyword>
<organism evidence="8 9">
    <name type="scientific">Lactarius akahatsu</name>
    <dbReference type="NCBI Taxonomy" id="416441"/>
    <lineage>
        <taxon>Eukaryota</taxon>
        <taxon>Fungi</taxon>
        <taxon>Dikarya</taxon>
        <taxon>Basidiomycota</taxon>
        <taxon>Agaricomycotina</taxon>
        <taxon>Agaricomycetes</taxon>
        <taxon>Russulales</taxon>
        <taxon>Russulaceae</taxon>
        <taxon>Lactarius</taxon>
    </lineage>
</organism>
<feature type="transmembrane region" description="Helical" evidence="6">
    <location>
        <begin position="520"/>
        <end position="541"/>
    </location>
</feature>
<dbReference type="PANTHER" id="PTHR12911:SF8">
    <property type="entry name" value="KLAROID PROTEIN-RELATED"/>
    <property type="match status" value="1"/>
</dbReference>
<protein>
    <recommendedName>
        <fullName evidence="7">SUN domain-containing protein</fullName>
    </recommendedName>
</protein>
<comment type="subcellular location">
    <subcellularLocation>
        <location evidence="1">Membrane</location>
    </subcellularLocation>
</comment>
<gene>
    <name evidence="8" type="ORF">EDB92DRAFT_1943613</name>
</gene>
<evidence type="ECO:0000313" key="8">
    <source>
        <dbReference type="EMBL" id="KAH8994913.1"/>
    </source>
</evidence>
<keyword evidence="4 6" id="KW-0472">Membrane</keyword>
<feature type="transmembrane region" description="Helical" evidence="6">
    <location>
        <begin position="562"/>
        <end position="581"/>
    </location>
</feature>
<dbReference type="AlphaFoldDB" id="A0AAD4QCH5"/>
<comment type="caution">
    <text evidence="8">The sequence shown here is derived from an EMBL/GenBank/DDBJ whole genome shotgun (WGS) entry which is preliminary data.</text>
</comment>
<reference evidence="8" key="1">
    <citation type="submission" date="2022-01" db="EMBL/GenBank/DDBJ databases">
        <title>Comparative genomics reveals a dynamic genome evolution in the ectomycorrhizal milk-cap (Lactarius) mushrooms.</title>
        <authorList>
            <consortium name="DOE Joint Genome Institute"/>
            <person name="Lebreton A."/>
            <person name="Tang N."/>
            <person name="Kuo A."/>
            <person name="LaButti K."/>
            <person name="Drula E."/>
            <person name="Barry K."/>
            <person name="Clum A."/>
            <person name="Lipzen A."/>
            <person name="Mousain D."/>
            <person name="Ng V."/>
            <person name="Wang R."/>
            <person name="Wang X."/>
            <person name="Dai Y."/>
            <person name="Henrissat B."/>
            <person name="Grigoriev I.V."/>
            <person name="Guerin-Laguette A."/>
            <person name="Yu F."/>
            <person name="Martin F.M."/>
        </authorList>
    </citation>
    <scope>NUCLEOTIDE SEQUENCE</scope>
    <source>
        <strain evidence="8">QP</strain>
    </source>
</reference>
<dbReference type="Gene3D" id="2.60.120.260">
    <property type="entry name" value="Galactose-binding domain-like"/>
    <property type="match status" value="1"/>
</dbReference>
<keyword evidence="9" id="KW-1185">Reference proteome</keyword>
<name>A0AAD4QCH5_9AGAM</name>
<dbReference type="PROSITE" id="PS51469">
    <property type="entry name" value="SUN"/>
    <property type="match status" value="1"/>
</dbReference>
<dbReference type="GO" id="GO:0043495">
    <property type="term" value="F:protein-membrane adaptor activity"/>
    <property type="evidence" value="ECO:0007669"/>
    <property type="project" value="TreeGrafter"/>
</dbReference>
<dbReference type="InterPro" id="IPR012919">
    <property type="entry name" value="SUN_dom"/>
</dbReference>
<dbReference type="PANTHER" id="PTHR12911">
    <property type="entry name" value="SAD1/UNC-84-LIKE PROTEIN-RELATED"/>
    <property type="match status" value="1"/>
</dbReference>
<evidence type="ECO:0000313" key="9">
    <source>
        <dbReference type="Proteomes" id="UP001201163"/>
    </source>
</evidence>
<feature type="compositionally biased region" description="Low complexity" evidence="5">
    <location>
        <begin position="62"/>
        <end position="73"/>
    </location>
</feature>
<dbReference type="Proteomes" id="UP001201163">
    <property type="component" value="Unassembled WGS sequence"/>
</dbReference>
<evidence type="ECO:0000256" key="5">
    <source>
        <dbReference type="SAM" id="MobiDB-lite"/>
    </source>
</evidence>
<dbReference type="InterPro" id="IPR045119">
    <property type="entry name" value="SUN1-5"/>
</dbReference>
<feature type="compositionally biased region" description="Pro residues" evidence="5">
    <location>
        <begin position="427"/>
        <end position="438"/>
    </location>
</feature>
<sequence>MSFSGTPLGQGRRLDHHTFLNKHNSSALQQSHFLTRPLTATSATERSIPTSYAYGAPTLGTRSPPKSLSAASSSRDDFSKSEHSSHLPADDSQDDSALSRFARLKQREQTTTITNLANVGPHVTNDNPDPTNWALKGTSVQAANAIHQAAMALNPNDSWASSSRTIVPRSTSVEYEKETQSTSTRRLNPPPRKGPPPSRSAAAVAKLSKQQSHRFVPDSEGEDAGEASQGRQERAKTPLESVVDLAKRTAFYLRQRSTEPDLGPSETSQNGHHNNESYDYEAEEREFQNQSASTKGRKTNNPALPKRGRISVDNKAYRPSQSDLEDSDDDISGDGKRRRRRSKKSMTGPLTTLPVVGQEKRRRKKRGAKADGGGEEGEEKDEDSGSDSRVSPQRSIHSSQRLSQPPDSQKPPSRASIPRDPSVPRAPSVPPPRAPSIPPRGLSIPPRDPSIPPPPTSFEDTAHVSDAALDNHEQGLDSIDEHDESEKLASEPLRVQHPRRTFSAGGFLGSIVNLVLRVSASLLIFLFRALAVITSIVGQALRGAFDALFNQPAHWIRRSNPALILKWLVVGAVLYTAFLGLRRLNIASYIPPLPSHETRYQAPEVPAANIAEISTRLQALENALAGLSFDNEQSRARIDSQARGQSDVSGRLGALESHLQKESVRAAEDRNVDRVTASQGLQAVRHEIDNLRTIVSAAQQSGRESNIDPKNDEETRAKLSALEERVGSVEGGVREALELGKTSIKTGGAVAGAAWWNKITLSGKKALTIKASDGQDVTELIGHLVDTAVSRYSKDTIAKADFALSSSGASIIPSLTSNTLEIVPQGLWQQAVATITGNGYAIGRPPITALHYETHNGHCWPFVGDQGQLGVLLALPVRIEEITVDHVARDVAWDMRSAPRKMEVWGFVEGAQNLDKVVAWEAARIEAGLEVPTQPMSLPHSSKYLRIAQFEYDVDASNAVQTFPVDEDIRGLGLDFGIVVLRVLSNWGKEFTCLYRFRVHGQKLDEMEDKLGADAETA</sequence>
<proteinExistence type="predicted"/>
<feature type="compositionally biased region" description="Polar residues" evidence="5">
    <location>
        <begin position="288"/>
        <end position="302"/>
    </location>
</feature>
<feature type="region of interest" description="Disordered" evidence="5">
    <location>
        <begin position="170"/>
        <end position="461"/>
    </location>
</feature>
<dbReference type="GO" id="GO:0034993">
    <property type="term" value="C:meiotic nuclear membrane microtubule tethering complex"/>
    <property type="evidence" value="ECO:0007669"/>
    <property type="project" value="TreeGrafter"/>
</dbReference>
<feature type="compositionally biased region" description="Acidic residues" evidence="5">
    <location>
        <begin position="323"/>
        <end position="332"/>
    </location>
</feature>
<keyword evidence="2 6" id="KW-0812">Transmembrane</keyword>
<feature type="compositionally biased region" description="Acidic residues" evidence="5">
    <location>
        <begin position="373"/>
        <end position="385"/>
    </location>
</feature>
<feature type="domain" description="SUN" evidence="7">
    <location>
        <begin position="808"/>
        <end position="1004"/>
    </location>
</feature>
<feature type="compositionally biased region" description="Pro residues" evidence="5">
    <location>
        <begin position="446"/>
        <end position="456"/>
    </location>
</feature>
<dbReference type="EMBL" id="JAKELL010000013">
    <property type="protein sequence ID" value="KAH8994913.1"/>
    <property type="molecule type" value="Genomic_DNA"/>
</dbReference>
<evidence type="ECO:0000256" key="3">
    <source>
        <dbReference type="ARBA" id="ARBA00022989"/>
    </source>
</evidence>
<evidence type="ECO:0000256" key="4">
    <source>
        <dbReference type="ARBA" id="ARBA00023136"/>
    </source>
</evidence>
<feature type="compositionally biased region" description="Basic and acidic residues" evidence="5">
    <location>
        <begin position="74"/>
        <end position="89"/>
    </location>
</feature>
<evidence type="ECO:0000256" key="1">
    <source>
        <dbReference type="ARBA" id="ARBA00004370"/>
    </source>
</evidence>
<evidence type="ECO:0000256" key="2">
    <source>
        <dbReference type="ARBA" id="ARBA00022692"/>
    </source>
</evidence>
<feature type="region of interest" description="Disordered" evidence="5">
    <location>
        <begin position="49"/>
        <end position="95"/>
    </location>
</feature>
<evidence type="ECO:0000256" key="6">
    <source>
        <dbReference type="SAM" id="Phobius"/>
    </source>
</evidence>
<evidence type="ECO:0000259" key="7">
    <source>
        <dbReference type="PROSITE" id="PS51469"/>
    </source>
</evidence>
<feature type="compositionally biased region" description="Pro residues" evidence="5">
    <location>
        <begin position="188"/>
        <end position="198"/>
    </location>
</feature>
<accession>A0AAD4QCH5</accession>